<evidence type="ECO:0000259" key="2">
    <source>
        <dbReference type="Pfam" id="PF04187"/>
    </source>
</evidence>
<feature type="signal peptide" evidence="1">
    <location>
        <begin position="1"/>
        <end position="19"/>
    </location>
</feature>
<dbReference type="AlphaFoldDB" id="A0A259U2J7"/>
<keyword evidence="1" id="KW-0732">Signal</keyword>
<protein>
    <recommendedName>
        <fullName evidence="2">Haem-binding uptake Tiki superfamily ChaN domain-containing protein</fullName>
    </recommendedName>
</protein>
<dbReference type="Proteomes" id="UP000216446">
    <property type="component" value="Unassembled WGS sequence"/>
</dbReference>
<dbReference type="Gene3D" id="3.40.50.11550">
    <property type="match status" value="2"/>
</dbReference>
<dbReference type="InterPro" id="IPR007314">
    <property type="entry name" value="Cofac_haem-bd_dom"/>
</dbReference>
<comment type="caution">
    <text evidence="3">The sequence shown here is derived from an EMBL/GenBank/DDBJ whole genome shotgun (WGS) entry which is preliminary data.</text>
</comment>
<name>A0A259U2J7_9BACT</name>
<accession>A0A259U2J7</accession>
<evidence type="ECO:0000256" key="1">
    <source>
        <dbReference type="SAM" id="SignalP"/>
    </source>
</evidence>
<gene>
    <name evidence="3" type="ORF">BSZ36_15155</name>
</gene>
<dbReference type="EMBL" id="MQWB01000001">
    <property type="protein sequence ID" value="OZC04202.1"/>
    <property type="molecule type" value="Genomic_DNA"/>
</dbReference>
<dbReference type="CDD" id="cd14727">
    <property type="entry name" value="ChanN-like"/>
    <property type="match status" value="1"/>
</dbReference>
<evidence type="ECO:0000313" key="3">
    <source>
        <dbReference type="EMBL" id="OZC04202.1"/>
    </source>
</evidence>
<proteinExistence type="predicted"/>
<dbReference type="Pfam" id="PF04187">
    <property type="entry name" value="Cofac_haem_bdg"/>
    <property type="match status" value="1"/>
</dbReference>
<keyword evidence="4" id="KW-1185">Reference proteome</keyword>
<reference evidence="3 4" key="1">
    <citation type="submission" date="2016-11" db="EMBL/GenBank/DDBJ databases">
        <title>Study of marine rhodopsin-containing bacteria.</title>
        <authorList>
            <person name="Yoshizawa S."/>
            <person name="Kumagai Y."/>
            <person name="Kogure K."/>
        </authorList>
    </citation>
    <scope>NUCLEOTIDE SEQUENCE [LARGE SCALE GENOMIC DNA]</scope>
    <source>
        <strain evidence="3 4">SG-29</strain>
    </source>
</reference>
<feature type="domain" description="Haem-binding uptake Tiki superfamily ChaN" evidence="2">
    <location>
        <begin position="45"/>
        <end position="259"/>
    </location>
</feature>
<dbReference type="OrthoDB" id="1680202at2"/>
<sequence length="295" mass="30778">MKRLLALLILASSAMAAHAQTPDSLAGSVAVTSRDGHAVTLGDIVNAAADADVVFLGEIHDDSLGHVVQLHILRALHERYGGARGVVLGMEMFETDVQGVLDEYASGVIREQDMTAASRPWPNYARDYRPLVEFSITNGIPVVGTNAPKRYVSLVSREGSVDALDALSPEARATMPAPVAPPSELLATKFTALMGDMGSHGAIPGMPSVDGMLAAQNLRDATMAQAMVDAMAQAGEQPLAVHVNGSFHSAGGLGIPEHVRRLASQARILVVTMAPASGAVPEMGTDDFVVLTGAQ</sequence>
<dbReference type="RefSeq" id="WP_094550416.1">
    <property type="nucleotide sequence ID" value="NZ_MQWB01000001.1"/>
</dbReference>
<dbReference type="SUPFAM" id="SSF159501">
    <property type="entry name" value="EreA/ChaN-like"/>
    <property type="match status" value="1"/>
</dbReference>
<dbReference type="InParanoid" id="A0A259U2J7"/>
<feature type="chain" id="PRO_5012537034" description="Haem-binding uptake Tiki superfamily ChaN domain-containing protein" evidence="1">
    <location>
        <begin position="20"/>
        <end position="295"/>
    </location>
</feature>
<organism evidence="3 4">
    <name type="scientific">Rubricoccus marinus</name>
    <dbReference type="NCBI Taxonomy" id="716817"/>
    <lineage>
        <taxon>Bacteria</taxon>
        <taxon>Pseudomonadati</taxon>
        <taxon>Rhodothermota</taxon>
        <taxon>Rhodothermia</taxon>
        <taxon>Rhodothermales</taxon>
        <taxon>Rubricoccaceae</taxon>
        <taxon>Rubricoccus</taxon>
    </lineage>
</organism>
<evidence type="ECO:0000313" key="4">
    <source>
        <dbReference type="Proteomes" id="UP000216446"/>
    </source>
</evidence>